<evidence type="ECO:0000313" key="1">
    <source>
        <dbReference type="EMBL" id="KKL07208.1"/>
    </source>
</evidence>
<organism evidence="1">
    <name type="scientific">marine sediment metagenome</name>
    <dbReference type="NCBI Taxonomy" id="412755"/>
    <lineage>
        <taxon>unclassified sequences</taxon>
        <taxon>metagenomes</taxon>
        <taxon>ecological metagenomes</taxon>
    </lineage>
</organism>
<feature type="non-terminal residue" evidence="1">
    <location>
        <position position="206"/>
    </location>
</feature>
<dbReference type="AlphaFoldDB" id="A0A0F9D574"/>
<dbReference type="EMBL" id="LAZR01043382">
    <property type="protein sequence ID" value="KKL07208.1"/>
    <property type="molecule type" value="Genomic_DNA"/>
</dbReference>
<protein>
    <submittedName>
        <fullName evidence="1">Uncharacterized protein</fullName>
    </submittedName>
</protein>
<proteinExistence type="predicted"/>
<accession>A0A0F9D574</accession>
<comment type="caution">
    <text evidence="1">The sequence shown here is derived from an EMBL/GenBank/DDBJ whole genome shotgun (WGS) entry which is preliminary data.</text>
</comment>
<name>A0A0F9D574_9ZZZZ</name>
<sequence>MIKVLLLHAESEAKLTNAHVYDEIERISFRLGRDFTQFLEEHPTKKHPKTGEPLLYFRAGPGTLSPSNWVRIPRYGTEGDIPDSAAGFALFFLTTTGMPFAPHHIDWADFVWICFEDRVGAIIEAFRGSGKSIFMRILMAYLIGLSPELSSLIIRSAANPAQKTAEGIAKIIANHHGWNIWFPTIIPKSKPGQAGGEWSAQTGYSV</sequence>
<reference evidence="1" key="1">
    <citation type="journal article" date="2015" name="Nature">
        <title>Complex archaea that bridge the gap between prokaryotes and eukaryotes.</title>
        <authorList>
            <person name="Spang A."/>
            <person name="Saw J.H."/>
            <person name="Jorgensen S.L."/>
            <person name="Zaremba-Niedzwiedzka K."/>
            <person name="Martijn J."/>
            <person name="Lind A.E."/>
            <person name="van Eijk R."/>
            <person name="Schleper C."/>
            <person name="Guy L."/>
            <person name="Ettema T.J."/>
        </authorList>
    </citation>
    <scope>NUCLEOTIDE SEQUENCE</scope>
</reference>
<gene>
    <name evidence="1" type="ORF">LCGC14_2588300</name>
</gene>